<dbReference type="Proteomes" id="UP001203338">
    <property type="component" value="Unassembled WGS sequence"/>
</dbReference>
<feature type="domain" description="HTH hxlR-type" evidence="5">
    <location>
        <begin position="17"/>
        <end position="116"/>
    </location>
</feature>
<keyword evidence="1" id="KW-0805">Transcription regulation</keyword>
<dbReference type="SUPFAM" id="SSF46785">
    <property type="entry name" value="Winged helix' DNA-binding domain"/>
    <property type="match status" value="1"/>
</dbReference>
<feature type="compositionally biased region" description="Acidic residues" evidence="4">
    <location>
        <begin position="122"/>
        <end position="131"/>
    </location>
</feature>
<dbReference type="InterPro" id="IPR036388">
    <property type="entry name" value="WH-like_DNA-bd_sf"/>
</dbReference>
<sequence length="138" mass="16066">MTESELEQEYLSGKRPCPVEVALNIIGGKWKGVILYKLLKEECLRFGELKRRMPRVTQRMLTMQLRGLEEDGLVNRKIYPEIPPRVEYRLTPLGKSLEPVIKMLMEWGIHYEISSENLNSEADSEENENENESEKELG</sequence>
<dbReference type="InterPro" id="IPR002577">
    <property type="entry name" value="HTH_HxlR"/>
</dbReference>
<dbReference type="InterPro" id="IPR036390">
    <property type="entry name" value="WH_DNA-bd_sf"/>
</dbReference>
<comment type="caution">
    <text evidence="6">The sequence shown here is derived from an EMBL/GenBank/DDBJ whole genome shotgun (WGS) entry which is preliminary data.</text>
</comment>
<dbReference type="Gene3D" id="1.10.10.10">
    <property type="entry name" value="Winged helix-like DNA-binding domain superfamily/Winged helix DNA-binding domain"/>
    <property type="match status" value="1"/>
</dbReference>
<evidence type="ECO:0000256" key="2">
    <source>
        <dbReference type="ARBA" id="ARBA00023125"/>
    </source>
</evidence>
<evidence type="ECO:0000313" key="7">
    <source>
        <dbReference type="Proteomes" id="UP001203338"/>
    </source>
</evidence>
<gene>
    <name evidence="6" type="ORF">M3P05_01860</name>
</gene>
<dbReference type="RefSeq" id="WP_249697535.1">
    <property type="nucleotide sequence ID" value="NZ_JAMFLX010000002.1"/>
</dbReference>
<dbReference type="EMBL" id="JAMFLX010000002">
    <property type="protein sequence ID" value="MCL6268699.1"/>
    <property type="molecule type" value="Genomic_DNA"/>
</dbReference>
<evidence type="ECO:0000256" key="1">
    <source>
        <dbReference type="ARBA" id="ARBA00023015"/>
    </source>
</evidence>
<dbReference type="PANTHER" id="PTHR33204">
    <property type="entry name" value="TRANSCRIPTIONAL REGULATOR, MARR FAMILY"/>
    <property type="match status" value="1"/>
</dbReference>
<reference evidence="6 7" key="1">
    <citation type="submission" date="2022-05" db="EMBL/GenBank/DDBJ databases">
        <authorList>
            <person name="Park J.-S."/>
        </authorList>
    </citation>
    <scope>NUCLEOTIDE SEQUENCE [LARGE SCALE GENOMIC DNA]</scope>
    <source>
        <strain evidence="6 7">2012CJ34-2</strain>
    </source>
</reference>
<dbReference type="Pfam" id="PF01638">
    <property type="entry name" value="HxlR"/>
    <property type="match status" value="1"/>
</dbReference>
<keyword evidence="7" id="KW-1185">Reference proteome</keyword>
<keyword evidence="2" id="KW-0238">DNA-binding</keyword>
<name>A0ABT0PBE0_9GAMM</name>
<keyword evidence="3" id="KW-0804">Transcription</keyword>
<evidence type="ECO:0000259" key="5">
    <source>
        <dbReference type="PROSITE" id="PS51118"/>
    </source>
</evidence>
<evidence type="ECO:0000256" key="4">
    <source>
        <dbReference type="SAM" id="MobiDB-lite"/>
    </source>
</evidence>
<accession>A0ABT0PBE0</accession>
<evidence type="ECO:0000313" key="6">
    <source>
        <dbReference type="EMBL" id="MCL6268699.1"/>
    </source>
</evidence>
<dbReference type="PROSITE" id="PS51118">
    <property type="entry name" value="HTH_HXLR"/>
    <property type="match status" value="1"/>
</dbReference>
<dbReference type="PANTHER" id="PTHR33204:SF29">
    <property type="entry name" value="TRANSCRIPTIONAL REGULATOR"/>
    <property type="match status" value="1"/>
</dbReference>
<evidence type="ECO:0000256" key="3">
    <source>
        <dbReference type="ARBA" id="ARBA00023163"/>
    </source>
</evidence>
<feature type="region of interest" description="Disordered" evidence="4">
    <location>
        <begin position="118"/>
        <end position="138"/>
    </location>
</feature>
<organism evidence="6 7">
    <name type="scientific">Parendozoicomonas callyspongiae</name>
    <dbReference type="NCBI Taxonomy" id="2942213"/>
    <lineage>
        <taxon>Bacteria</taxon>
        <taxon>Pseudomonadati</taxon>
        <taxon>Pseudomonadota</taxon>
        <taxon>Gammaproteobacteria</taxon>
        <taxon>Oceanospirillales</taxon>
        <taxon>Endozoicomonadaceae</taxon>
        <taxon>Parendozoicomonas</taxon>
    </lineage>
</organism>
<proteinExistence type="predicted"/>
<protein>
    <submittedName>
        <fullName evidence="6">Helix-turn-helix transcriptional regulator</fullName>
    </submittedName>
</protein>